<organism evidence="1 2">
    <name type="scientific">Dallia pectoralis</name>
    <name type="common">Alaska blackfish</name>
    <dbReference type="NCBI Taxonomy" id="75939"/>
    <lineage>
        <taxon>Eukaryota</taxon>
        <taxon>Metazoa</taxon>
        <taxon>Chordata</taxon>
        <taxon>Craniata</taxon>
        <taxon>Vertebrata</taxon>
        <taxon>Euteleostomi</taxon>
        <taxon>Actinopterygii</taxon>
        <taxon>Neopterygii</taxon>
        <taxon>Teleostei</taxon>
        <taxon>Protacanthopterygii</taxon>
        <taxon>Esociformes</taxon>
        <taxon>Umbridae</taxon>
        <taxon>Dallia</taxon>
    </lineage>
</organism>
<evidence type="ECO:0000313" key="2">
    <source>
        <dbReference type="Proteomes" id="UP001157502"/>
    </source>
</evidence>
<sequence length="77" mass="9067">MICFRLYLRSKVDICLAWILEVRQPNRLSGIRLYQATNRGPWRKNVLFCFSLAAPIRNLQPPAIVFKSSWHLTLFAF</sequence>
<evidence type="ECO:0000313" key="1">
    <source>
        <dbReference type="EMBL" id="KAJ7993262.1"/>
    </source>
</evidence>
<gene>
    <name evidence="1" type="ORF">DPEC_G00270620</name>
</gene>
<keyword evidence="2" id="KW-1185">Reference proteome</keyword>
<dbReference type="Proteomes" id="UP001157502">
    <property type="component" value="Chromosome 24"/>
</dbReference>
<proteinExistence type="predicted"/>
<name>A0ACC2FPF9_DALPE</name>
<accession>A0ACC2FPF9</accession>
<dbReference type="EMBL" id="CM055751">
    <property type="protein sequence ID" value="KAJ7993262.1"/>
    <property type="molecule type" value="Genomic_DNA"/>
</dbReference>
<protein>
    <submittedName>
        <fullName evidence="1">Uncharacterized protein</fullName>
    </submittedName>
</protein>
<comment type="caution">
    <text evidence="1">The sequence shown here is derived from an EMBL/GenBank/DDBJ whole genome shotgun (WGS) entry which is preliminary data.</text>
</comment>
<reference evidence="1" key="1">
    <citation type="submission" date="2021-05" db="EMBL/GenBank/DDBJ databases">
        <authorList>
            <person name="Pan Q."/>
            <person name="Jouanno E."/>
            <person name="Zahm M."/>
            <person name="Klopp C."/>
            <person name="Cabau C."/>
            <person name="Louis A."/>
            <person name="Berthelot C."/>
            <person name="Parey E."/>
            <person name="Roest Crollius H."/>
            <person name="Montfort J."/>
            <person name="Robinson-Rechavi M."/>
            <person name="Bouchez O."/>
            <person name="Lampietro C."/>
            <person name="Lopez Roques C."/>
            <person name="Donnadieu C."/>
            <person name="Postlethwait J."/>
            <person name="Bobe J."/>
            <person name="Dillon D."/>
            <person name="Chandos A."/>
            <person name="von Hippel F."/>
            <person name="Guiguen Y."/>
        </authorList>
    </citation>
    <scope>NUCLEOTIDE SEQUENCE</scope>
    <source>
        <strain evidence="1">YG-Jan2019</strain>
    </source>
</reference>